<dbReference type="SUPFAM" id="SSF53474">
    <property type="entry name" value="alpha/beta-Hydrolases"/>
    <property type="match status" value="1"/>
</dbReference>
<dbReference type="InterPro" id="IPR029058">
    <property type="entry name" value="AB_hydrolase_fold"/>
</dbReference>
<dbReference type="Gene3D" id="3.40.50.1820">
    <property type="entry name" value="alpha/beta hydrolase"/>
    <property type="match status" value="1"/>
</dbReference>
<proteinExistence type="predicted"/>
<dbReference type="EMBL" id="JAUJFL010000004">
    <property type="protein sequence ID" value="KAK2604886.1"/>
    <property type="molecule type" value="Genomic_DNA"/>
</dbReference>
<keyword evidence="2" id="KW-1185">Reference proteome</keyword>
<evidence type="ECO:0000313" key="1">
    <source>
        <dbReference type="EMBL" id="KAK2604886.1"/>
    </source>
</evidence>
<dbReference type="PANTHER" id="PTHR31591:SF7">
    <property type="entry name" value="DUF1749-DOMAIN-CONTAINING PROTEIN"/>
    <property type="match status" value="1"/>
</dbReference>
<evidence type="ECO:0000313" key="2">
    <source>
        <dbReference type="Proteomes" id="UP001265746"/>
    </source>
</evidence>
<name>A0AAD9SF22_PHOAM</name>
<gene>
    <name evidence="1" type="ORF">N8I77_007779</name>
</gene>
<dbReference type="Pfam" id="PF08538">
    <property type="entry name" value="DUF1749"/>
    <property type="match status" value="1"/>
</dbReference>
<dbReference type="PANTHER" id="PTHR31591">
    <property type="entry name" value="UPF0613 PROTEIN PB24D3.06C"/>
    <property type="match status" value="1"/>
</dbReference>
<dbReference type="AlphaFoldDB" id="A0AAD9SF22"/>
<accession>A0AAD9SF22</accession>
<comment type="caution">
    <text evidence="1">The sequence shown here is derived from an EMBL/GenBank/DDBJ whole genome shotgun (WGS) entry which is preliminary data.</text>
</comment>
<reference evidence="1" key="1">
    <citation type="submission" date="2023-06" db="EMBL/GenBank/DDBJ databases">
        <authorList>
            <person name="Noh H."/>
        </authorList>
    </citation>
    <scope>NUCLEOTIDE SEQUENCE</scope>
    <source>
        <strain evidence="1">DUCC20226</strain>
    </source>
</reference>
<organism evidence="1 2">
    <name type="scientific">Phomopsis amygdali</name>
    <name type="common">Fusicoccum amygdali</name>
    <dbReference type="NCBI Taxonomy" id="1214568"/>
    <lineage>
        <taxon>Eukaryota</taxon>
        <taxon>Fungi</taxon>
        <taxon>Dikarya</taxon>
        <taxon>Ascomycota</taxon>
        <taxon>Pezizomycotina</taxon>
        <taxon>Sordariomycetes</taxon>
        <taxon>Sordariomycetidae</taxon>
        <taxon>Diaporthales</taxon>
        <taxon>Diaporthaceae</taxon>
        <taxon>Diaporthe</taxon>
    </lineage>
</organism>
<dbReference type="InterPro" id="IPR013744">
    <property type="entry name" value="SidJ"/>
</dbReference>
<sequence length="298" mass="32592">MAAPTPFPVTVHPYPSRVKHACAYELGSSPARNALIFVGGLGDGPHTVPYIRTVAAKIEADTGLSYSVFEIRIRSSFCGFGWNNLAKDVQDISALVKYLRGIGKEKVVLMGHSTGSQDCIEYTDYKKHQNEPIDGFILQGAVSDREGFIVDLGKDEAERMVGLATEMINTGRKDDAVPKSQLPRPFFPWPVTAYRLHSLAGVGGDDDYFSSDIPDEKVAAIWGRVKQPIMVVPSAEDQYVPLDVDSSKLLAKWKSYCPAMSDLSGLIPGANHTVDAQTSQDWLGDKVVSFLKSLEEPK</sequence>
<protein>
    <submittedName>
        <fullName evidence="1">Uncharacterized protein</fullName>
    </submittedName>
</protein>
<dbReference type="Proteomes" id="UP001265746">
    <property type="component" value="Unassembled WGS sequence"/>
</dbReference>